<dbReference type="OrthoDB" id="1287638at2759"/>
<comment type="similarity">
    <text evidence="2">Belongs to the plant self-incompatibility (S1) protein family.</text>
</comment>
<evidence type="ECO:0000313" key="7">
    <source>
        <dbReference type="Proteomes" id="UP000015453"/>
    </source>
</evidence>
<proteinExistence type="inferred from homology"/>
<name>S8C779_9LAMI</name>
<evidence type="ECO:0008006" key="8">
    <source>
        <dbReference type="Google" id="ProtNLM"/>
    </source>
</evidence>
<dbReference type="InterPro" id="IPR010264">
    <property type="entry name" value="Self-incomp_S1"/>
</dbReference>
<dbReference type="EMBL" id="AUSU01006004">
    <property type="protein sequence ID" value="EPS62639.1"/>
    <property type="molecule type" value="Genomic_DNA"/>
</dbReference>
<keyword evidence="3" id="KW-0713">Self-incompatibility</keyword>
<keyword evidence="7" id="KW-1185">Reference proteome</keyword>
<feature type="non-terminal residue" evidence="6">
    <location>
        <position position="1"/>
    </location>
</feature>
<comment type="caution">
    <text evidence="6">The sequence shown here is derived from an EMBL/GenBank/DDBJ whole genome shotgun (WGS) entry which is preliminary data.</text>
</comment>
<evidence type="ECO:0000256" key="4">
    <source>
        <dbReference type="ARBA" id="ARBA00022525"/>
    </source>
</evidence>
<protein>
    <recommendedName>
        <fullName evidence="8">S-protein homolog</fullName>
    </recommendedName>
</protein>
<keyword evidence="4" id="KW-0964">Secreted</keyword>
<evidence type="ECO:0000256" key="5">
    <source>
        <dbReference type="ARBA" id="ARBA00022729"/>
    </source>
</evidence>
<dbReference type="GO" id="GO:0005576">
    <property type="term" value="C:extracellular region"/>
    <property type="evidence" value="ECO:0007669"/>
    <property type="project" value="UniProtKB-SubCell"/>
</dbReference>
<reference evidence="6 7" key="1">
    <citation type="journal article" date="2013" name="BMC Genomics">
        <title>The miniature genome of a carnivorous plant Genlisea aurea contains a low number of genes and short non-coding sequences.</title>
        <authorList>
            <person name="Leushkin E.V."/>
            <person name="Sutormin R.A."/>
            <person name="Nabieva E.R."/>
            <person name="Penin A.A."/>
            <person name="Kondrashov A.S."/>
            <person name="Logacheva M.D."/>
        </authorList>
    </citation>
    <scope>NUCLEOTIDE SEQUENCE [LARGE SCALE GENOMIC DNA]</scope>
</reference>
<dbReference type="AlphaFoldDB" id="S8C779"/>
<dbReference type="GO" id="GO:0060320">
    <property type="term" value="P:rejection of self pollen"/>
    <property type="evidence" value="ECO:0007669"/>
    <property type="project" value="UniProtKB-KW"/>
</dbReference>
<organism evidence="6 7">
    <name type="scientific">Genlisea aurea</name>
    <dbReference type="NCBI Taxonomy" id="192259"/>
    <lineage>
        <taxon>Eukaryota</taxon>
        <taxon>Viridiplantae</taxon>
        <taxon>Streptophyta</taxon>
        <taxon>Embryophyta</taxon>
        <taxon>Tracheophyta</taxon>
        <taxon>Spermatophyta</taxon>
        <taxon>Magnoliopsida</taxon>
        <taxon>eudicotyledons</taxon>
        <taxon>Gunneridae</taxon>
        <taxon>Pentapetalae</taxon>
        <taxon>asterids</taxon>
        <taxon>lamiids</taxon>
        <taxon>Lamiales</taxon>
        <taxon>Lentibulariaceae</taxon>
        <taxon>Genlisea</taxon>
    </lineage>
</organism>
<dbReference type="Pfam" id="PF05938">
    <property type="entry name" value="Self-incomp_S1"/>
    <property type="match status" value="1"/>
</dbReference>
<evidence type="ECO:0000256" key="1">
    <source>
        <dbReference type="ARBA" id="ARBA00004613"/>
    </source>
</evidence>
<dbReference type="Proteomes" id="UP000015453">
    <property type="component" value="Unassembled WGS sequence"/>
</dbReference>
<accession>S8C779</accession>
<gene>
    <name evidence="6" type="ORF">M569_12151</name>
</gene>
<sequence length="123" mass="14849">PNEKTVVVTNNHTNYLSLRCFSFDNDYTVVHLQTWGQYRFRFNTRVFYASSTMFNCSTNMGTFVAYRYDYECSDWRFETCDWRFDEESAYIWHPKSKTWATYEYDPNYESLNRGGVIQGYFAN</sequence>
<keyword evidence="5" id="KW-0732">Signal</keyword>
<evidence type="ECO:0000256" key="2">
    <source>
        <dbReference type="ARBA" id="ARBA00005581"/>
    </source>
</evidence>
<comment type="subcellular location">
    <subcellularLocation>
        <location evidence="1">Secreted</location>
    </subcellularLocation>
</comment>
<evidence type="ECO:0000256" key="3">
    <source>
        <dbReference type="ARBA" id="ARBA00022471"/>
    </source>
</evidence>
<evidence type="ECO:0000313" key="6">
    <source>
        <dbReference type="EMBL" id="EPS62639.1"/>
    </source>
</evidence>